<organism evidence="1 2">
    <name type="scientific">Methylobacterium platani</name>
    <dbReference type="NCBI Taxonomy" id="427683"/>
    <lineage>
        <taxon>Bacteria</taxon>
        <taxon>Pseudomonadati</taxon>
        <taxon>Pseudomonadota</taxon>
        <taxon>Alphaproteobacteria</taxon>
        <taxon>Hyphomicrobiales</taxon>
        <taxon>Methylobacteriaceae</taxon>
        <taxon>Methylobacterium</taxon>
    </lineage>
</organism>
<evidence type="ECO:0000313" key="1">
    <source>
        <dbReference type="EMBL" id="OAS23290.1"/>
    </source>
</evidence>
<proteinExistence type="predicted"/>
<comment type="caution">
    <text evidence="1">The sequence shown here is derived from an EMBL/GenBank/DDBJ whole genome shotgun (WGS) entry which is preliminary data.</text>
</comment>
<dbReference type="EMBL" id="LWHQ01000034">
    <property type="protein sequence ID" value="OAS23290.1"/>
    <property type="molecule type" value="Genomic_DNA"/>
</dbReference>
<dbReference type="Gene3D" id="1.20.120.330">
    <property type="entry name" value="Nucleotidyltransferases domain 2"/>
    <property type="match status" value="1"/>
</dbReference>
<accession>A0A179SAW5</accession>
<protein>
    <recommendedName>
        <fullName evidence="3">HEPN domain-containing protein</fullName>
    </recommendedName>
</protein>
<reference evidence="1 2" key="1">
    <citation type="submission" date="2016-04" db="EMBL/GenBank/DDBJ databases">
        <authorList>
            <person name="Evans L.H."/>
            <person name="Alamgir A."/>
            <person name="Owens N."/>
            <person name="Weber N.D."/>
            <person name="Virtaneva K."/>
            <person name="Barbian K."/>
            <person name="Babar A."/>
            <person name="Rosenke K."/>
        </authorList>
    </citation>
    <scope>NUCLEOTIDE SEQUENCE [LARGE SCALE GENOMIC DNA]</scope>
    <source>
        <strain evidence="1 2">PMB02</strain>
    </source>
</reference>
<gene>
    <name evidence="1" type="ORF">A5481_16590</name>
</gene>
<dbReference type="Proteomes" id="UP000078316">
    <property type="component" value="Unassembled WGS sequence"/>
</dbReference>
<dbReference type="OrthoDB" id="7845978at2"/>
<evidence type="ECO:0000313" key="2">
    <source>
        <dbReference type="Proteomes" id="UP000078316"/>
    </source>
</evidence>
<sequence length="168" mass="18773">MLDIAHLLEQAERLAEATDGIDRPRPTDLRRAVSAAYYAVFHAGLIAAADAFSGKADRESAAYGLVYRSVDHAKMKALCQEIIKQKPSTKFQKYRPTEGWDPFLVGYSEAFITLKEQRMLADYDPGYRIAPAEVEVYISTARSAVDRLDSANGASKRVFLMLLLFPPR</sequence>
<evidence type="ECO:0008006" key="3">
    <source>
        <dbReference type="Google" id="ProtNLM"/>
    </source>
</evidence>
<dbReference type="AlphaFoldDB" id="A0A179SAW5"/>
<name>A0A179SAW5_9HYPH</name>
<dbReference type="RefSeq" id="WP_053082431.1">
    <property type="nucleotide sequence ID" value="NZ_LWHQ01000034.1"/>
</dbReference>